<dbReference type="Proteomes" id="UP000027466">
    <property type="component" value="Unassembled WGS sequence"/>
</dbReference>
<reference evidence="3 4" key="1">
    <citation type="submission" date="2014-03" db="EMBL/GenBank/DDBJ databases">
        <title>Draft Genome Sequences of Four Burkholderia Strains.</title>
        <authorList>
            <person name="Liu X.Y."/>
            <person name="Li C.X."/>
            <person name="Xu J.H."/>
        </authorList>
    </citation>
    <scope>NUCLEOTIDE SEQUENCE [LARGE SCALE GENOMIC DNA]</scope>
    <source>
        <strain evidence="3 4">DSM 50014</strain>
    </source>
</reference>
<evidence type="ECO:0000259" key="2">
    <source>
        <dbReference type="Pfam" id="PF04909"/>
    </source>
</evidence>
<protein>
    <submittedName>
        <fullName evidence="3">Thioesterase</fullName>
    </submittedName>
</protein>
<dbReference type="InterPro" id="IPR006680">
    <property type="entry name" value="Amidohydro-rel"/>
</dbReference>
<dbReference type="GO" id="GO:0016787">
    <property type="term" value="F:hydrolase activity"/>
    <property type="evidence" value="ECO:0007669"/>
    <property type="project" value="InterPro"/>
</dbReference>
<dbReference type="EMBL" id="JFHC01000022">
    <property type="protein sequence ID" value="KDR41861.1"/>
    <property type="molecule type" value="Genomic_DNA"/>
</dbReference>
<dbReference type="STRING" id="60547.GCA_000751215_03884"/>
<dbReference type="PANTHER" id="PTHR43569:SF1">
    <property type="entry name" value="BLL3371 PROTEIN"/>
    <property type="match status" value="1"/>
</dbReference>
<comment type="caution">
    <text evidence="3">The sequence shown here is derived from an EMBL/GenBank/DDBJ whole genome shotgun (WGS) entry which is preliminary data.</text>
</comment>
<name>A0A069PWW3_9BURK</name>
<keyword evidence="4" id="KW-1185">Reference proteome</keyword>
<evidence type="ECO:0000313" key="3">
    <source>
        <dbReference type="EMBL" id="KDR41861.1"/>
    </source>
</evidence>
<sequence length="315" mass="36205">MTGIDWRARFMQTGCDDDLPIADAHQHFFDIGRNYYPWLCDRPLKPFRYGDYERICRNFLPADYFEQCGPHKVLKTVLIEGEWDPRDPLGELRWVDEVASQTGFPHAMSAQAWLDRDDIASVLAVYGAHPLVKGIRHKPAAVPRDAYRDDFRAPGSMRDTKWRDGYALLARHDLMFELQVFWWHLAEAAELARDFPSTRIVVNHTALPSDRSVEGLAAWRAALERLAREPNVHLKISGICVPGERWNVARNGPVVLDAIRIFGVERCSFASNYPVDGIVDRLADIFDGFKAITRSFDPRDRLRLFYDNTARIYGL</sequence>
<organism evidence="3 4">
    <name type="scientific">Caballeronia glathei</name>
    <dbReference type="NCBI Taxonomy" id="60547"/>
    <lineage>
        <taxon>Bacteria</taxon>
        <taxon>Pseudomonadati</taxon>
        <taxon>Pseudomonadota</taxon>
        <taxon>Betaproteobacteria</taxon>
        <taxon>Burkholderiales</taxon>
        <taxon>Burkholderiaceae</taxon>
        <taxon>Caballeronia</taxon>
    </lineage>
</organism>
<dbReference type="PANTHER" id="PTHR43569">
    <property type="entry name" value="AMIDOHYDROLASE"/>
    <property type="match status" value="1"/>
</dbReference>
<dbReference type="SUPFAM" id="SSF51556">
    <property type="entry name" value="Metallo-dependent hydrolases"/>
    <property type="match status" value="1"/>
</dbReference>
<dbReference type="InterPro" id="IPR052350">
    <property type="entry name" value="Metallo-dep_Lactonases"/>
</dbReference>
<dbReference type="Pfam" id="PF04909">
    <property type="entry name" value="Amidohydro_2"/>
    <property type="match status" value="1"/>
</dbReference>
<evidence type="ECO:0000256" key="1">
    <source>
        <dbReference type="ARBA" id="ARBA00038310"/>
    </source>
</evidence>
<dbReference type="Gene3D" id="3.20.20.140">
    <property type="entry name" value="Metal-dependent hydrolases"/>
    <property type="match status" value="1"/>
</dbReference>
<proteinExistence type="inferred from homology"/>
<dbReference type="InterPro" id="IPR032466">
    <property type="entry name" value="Metal_Hydrolase"/>
</dbReference>
<accession>A0A069PWW3</accession>
<gene>
    <name evidence="3" type="ORF">BG61_14145</name>
</gene>
<evidence type="ECO:0000313" key="4">
    <source>
        <dbReference type="Proteomes" id="UP000027466"/>
    </source>
</evidence>
<feature type="domain" description="Amidohydrolase-related" evidence="2">
    <location>
        <begin position="23"/>
        <end position="315"/>
    </location>
</feature>
<comment type="similarity">
    <text evidence="1">Belongs to the metallo-dependent hydrolases superfamily.</text>
</comment>
<dbReference type="AlphaFoldDB" id="A0A069PWW3"/>